<feature type="domain" description="Coenzyme Q-binding protein COQ10 START" evidence="3">
    <location>
        <begin position="12"/>
        <end position="134"/>
    </location>
</feature>
<gene>
    <name evidence="4" type="ORF">QS748_08575</name>
</gene>
<dbReference type="EMBL" id="JASXSV010000011">
    <property type="protein sequence ID" value="MDP0589230.1"/>
    <property type="molecule type" value="Genomic_DNA"/>
</dbReference>
<dbReference type="Proteomes" id="UP001178148">
    <property type="component" value="Unassembled WGS sequence"/>
</dbReference>
<evidence type="ECO:0000259" key="3">
    <source>
        <dbReference type="Pfam" id="PF03364"/>
    </source>
</evidence>
<dbReference type="SUPFAM" id="SSF55961">
    <property type="entry name" value="Bet v1-like"/>
    <property type="match status" value="1"/>
</dbReference>
<keyword evidence="2" id="KW-1277">Toxin-antitoxin system</keyword>
<dbReference type="AlphaFoldDB" id="A0AA90ST36"/>
<evidence type="ECO:0000313" key="5">
    <source>
        <dbReference type="Proteomes" id="UP001178148"/>
    </source>
</evidence>
<protein>
    <submittedName>
        <fullName evidence="4">Type II toxin-antitoxin system RatA family toxin</fullName>
    </submittedName>
</protein>
<sequence length="143" mass="16087">MPKIARSALVMFPSQAMYDLVSDLEVYPEFLPWCKEARIIKKENEIVEAAMVFAKGRISQAFSTINKMTYGSSIKMDLLEGPFSKLTGLWLFTPLGQEGCKVSLEMNFEVSNILLRATLSPLFGQVMNTMVDAFSQRAEQIYG</sequence>
<name>A0AA90ST36_9GAMM</name>
<evidence type="ECO:0000313" key="4">
    <source>
        <dbReference type="EMBL" id="MDP0589230.1"/>
    </source>
</evidence>
<keyword evidence="5" id="KW-1185">Reference proteome</keyword>
<dbReference type="InterPro" id="IPR005031">
    <property type="entry name" value="COQ10_START"/>
</dbReference>
<dbReference type="PANTHER" id="PTHR12901">
    <property type="entry name" value="SPERM PROTEIN HOMOLOG"/>
    <property type="match status" value="1"/>
</dbReference>
<proteinExistence type="inferred from homology"/>
<reference evidence="4 5" key="1">
    <citation type="journal article" date="2023" name="bioRxiv">
        <title>An intranuclear bacterial parasite of deep-sea mussels expresses apoptosis inhibitors acquired from its host.</title>
        <authorList>
            <person name="Gonzalez Porras M.A."/>
            <person name="Assie A."/>
            <person name="Tietjen M."/>
            <person name="Violette M."/>
            <person name="Kleiner M."/>
            <person name="Gruber-Vodicka H."/>
            <person name="Dubilier N."/>
            <person name="Leisch N."/>
        </authorList>
    </citation>
    <scope>NUCLEOTIDE SEQUENCE [LARGE SCALE GENOMIC DNA]</scope>
    <source>
        <strain evidence="4">IAP13</strain>
    </source>
</reference>
<dbReference type="CDD" id="cd07813">
    <property type="entry name" value="COQ10p_like"/>
    <property type="match status" value="1"/>
</dbReference>
<dbReference type="InterPro" id="IPR023393">
    <property type="entry name" value="START-like_dom_sf"/>
</dbReference>
<comment type="similarity">
    <text evidence="1">Belongs to the ribosome association toxin RatA family.</text>
</comment>
<dbReference type="GO" id="GO:0045333">
    <property type="term" value="P:cellular respiration"/>
    <property type="evidence" value="ECO:0007669"/>
    <property type="project" value="InterPro"/>
</dbReference>
<dbReference type="PANTHER" id="PTHR12901:SF10">
    <property type="entry name" value="COENZYME Q-BINDING PROTEIN COQ10, MITOCHONDRIAL"/>
    <property type="match status" value="1"/>
</dbReference>
<dbReference type="Pfam" id="PF03364">
    <property type="entry name" value="Polyketide_cyc"/>
    <property type="match status" value="1"/>
</dbReference>
<dbReference type="InterPro" id="IPR044996">
    <property type="entry name" value="COQ10-like"/>
</dbReference>
<accession>A0AA90ST36</accession>
<dbReference type="Gene3D" id="3.30.530.20">
    <property type="match status" value="1"/>
</dbReference>
<evidence type="ECO:0000256" key="2">
    <source>
        <dbReference type="ARBA" id="ARBA00022649"/>
    </source>
</evidence>
<organism evidence="4 5">
    <name type="scientific">Candidatus Endonucleibacter bathymodioli</name>
    <dbReference type="NCBI Taxonomy" id="539814"/>
    <lineage>
        <taxon>Bacteria</taxon>
        <taxon>Pseudomonadati</taxon>
        <taxon>Pseudomonadota</taxon>
        <taxon>Gammaproteobacteria</taxon>
        <taxon>Oceanospirillales</taxon>
        <taxon>Endozoicomonadaceae</taxon>
        <taxon>Candidatus Endonucleibacter</taxon>
    </lineage>
</organism>
<evidence type="ECO:0000256" key="1">
    <source>
        <dbReference type="ARBA" id="ARBA00008918"/>
    </source>
</evidence>
<dbReference type="GO" id="GO:0048039">
    <property type="term" value="F:ubiquinone binding"/>
    <property type="evidence" value="ECO:0007669"/>
    <property type="project" value="InterPro"/>
</dbReference>
<comment type="caution">
    <text evidence="4">The sequence shown here is derived from an EMBL/GenBank/DDBJ whole genome shotgun (WGS) entry which is preliminary data.</text>
</comment>